<organism evidence="5 6">
    <name type="scientific">Desulfocapsa sulfexigens (strain DSM 10523 / SB164P1)</name>
    <dbReference type="NCBI Taxonomy" id="1167006"/>
    <lineage>
        <taxon>Bacteria</taxon>
        <taxon>Pseudomonadati</taxon>
        <taxon>Thermodesulfobacteriota</taxon>
        <taxon>Desulfobulbia</taxon>
        <taxon>Desulfobulbales</taxon>
        <taxon>Desulfocapsaceae</taxon>
        <taxon>Desulfocapsa</taxon>
    </lineage>
</organism>
<evidence type="ECO:0000256" key="1">
    <source>
        <dbReference type="ARBA" id="ARBA00006739"/>
    </source>
</evidence>
<dbReference type="eggNOG" id="COG1215">
    <property type="taxonomic scope" value="Bacteria"/>
</dbReference>
<dbReference type="PANTHER" id="PTHR43179:SF12">
    <property type="entry name" value="GALACTOFURANOSYLTRANSFERASE GLFT2"/>
    <property type="match status" value="1"/>
</dbReference>
<accession>M1PBK2</accession>
<dbReference type="RefSeq" id="WP_015404683.1">
    <property type="nucleotide sequence ID" value="NC_020304.1"/>
</dbReference>
<dbReference type="OrthoDB" id="9816564at2"/>
<dbReference type="SUPFAM" id="SSF53448">
    <property type="entry name" value="Nucleotide-diphospho-sugar transferases"/>
    <property type="match status" value="2"/>
</dbReference>
<dbReference type="InterPro" id="IPR001173">
    <property type="entry name" value="Glyco_trans_2-like"/>
</dbReference>
<dbReference type="PATRIC" id="fig|1167006.5.peg.2671"/>
<proteinExistence type="inferred from homology"/>
<dbReference type="KEGG" id="dsf:UWK_02460"/>
<protein>
    <submittedName>
        <fullName evidence="5">Glycosyl transferase</fullName>
    </submittedName>
</protein>
<sequence length="687" mass="79346">MIQRLKKNIKSIWYYFSCSNYRRVKNSRLFDADWYRDRIPGLQTNSQDPLIHYIDFGVQEGKSPSPLFDPIFYKKTYGPDPSHDPFDHYLREGIRINHSPCPWFDPEFYQQHYSLPEGNKVSPLKHYLTEGLRRKFYPNSDVYELAEKPVISIIVPVYNVSALHLNNCIRSVLYQSYPHWEICLVDDCSTNKDVRLLLEKWATKDGRIKIDFLDKNQGISGATNAAVFLAKGKYLGFLDNDDELAEECLFRLVETINSEAAELYYSDEDLIGEDGSQFSVFNKPDFNEELLLSHNYVTHFVVTEKKLYERVGGLDNKFDGAQDFDLFLKLSEKAEKVVHIPEILYHWRASDSSTSINHDQKQYANEAGRRAVAGALARRQITADVLLTDWKFFYRIKKERLESPPVSVIILYNGNEDFTTWLSELLSLTTYLDTEFIVVVYSEEDLGRFSMLYGKSSHNIKFLLSTDKDPVATRYNEAVRKSSGQYLVFLNPCIQLQTVDWVEAMLEYAMVKNSGVVGGRVLPYQNNDLVATIPDIGEQSDLYYSRFLQRCSQHMNGLQCVQNVIMLSWDLAMVKRTSFLELDGFAQESLGNLFADSDLCLRMRSHGYVNIYTPFALGQWLRPEENLPLPAKSVTSAEKRFFQRQWQETLGMGDPYYNQGVLAQNGIEPDTFMKWYTGGHSLTKETL</sequence>
<dbReference type="eggNOG" id="COG1216">
    <property type="taxonomic scope" value="Bacteria"/>
</dbReference>
<dbReference type="PANTHER" id="PTHR43179">
    <property type="entry name" value="RHAMNOSYLTRANSFERASE WBBL"/>
    <property type="match status" value="1"/>
</dbReference>
<dbReference type="HOGENOM" id="CLU_005003_2_2_7"/>
<dbReference type="Pfam" id="PF00535">
    <property type="entry name" value="Glycos_transf_2"/>
    <property type="match status" value="1"/>
</dbReference>
<keyword evidence="2" id="KW-0328">Glycosyltransferase</keyword>
<dbReference type="STRING" id="1167006.UWK_02460"/>
<feature type="domain" description="Glycosyltransferase 2-like" evidence="4">
    <location>
        <begin position="152"/>
        <end position="306"/>
    </location>
</feature>
<dbReference type="CDD" id="cd04184">
    <property type="entry name" value="GT2_RfbC_Mx_like"/>
    <property type="match status" value="1"/>
</dbReference>
<keyword evidence="3 5" id="KW-0808">Transferase</keyword>
<evidence type="ECO:0000259" key="4">
    <source>
        <dbReference type="Pfam" id="PF00535"/>
    </source>
</evidence>
<evidence type="ECO:0000256" key="3">
    <source>
        <dbReference type="ARBA" id="ARBA00022679"/>
    </source>
</evidence>
<gene>
    <name evidence="5" type="ordered locus">UWK_02460</name>
</gene>
<evidence type="ECO:0000313" key="6">
    <source>
        <dbReference type="Proteomes" id="UP000011721"/>
    </source>
</evidence>
<dbReference type="GO" id="GO:0016757">
    <property type="term" value="F:glycosyltransferase activity"/>
    <property type="evidence" value="ECO:0007669"/>
    <property type="project" value="UniProtKB-KW"/>
</dbReference>
<keyword evidence="6" id="KW-1185">Reference proteome</keyword>
<reference evidence="6" key="1">
    <citation type="journal article" date="2013" name="Stand. Genomic Sci.">
        <title>Complete genome sequence of Desulfocapsa sulfexigens, a marine deltaproteobacterium specialized in disproportionating inorganic sulfur compounds.</title>
        <authorList>
            <person name="Finster K.W."/>
            <person name="Kjeldsen K.U."/>
            <person name="Kube M."/>
            <person name="Reinhardt R."/>
            <person name="Mussmann M."/>
            <person name="Amann R."/>
            <person name="Schreiber L."/>
        </authorList>
    </citation>
    <scope>NUCLEOTIDE SEQUENCE [LARGE SCALE GENOMIC DNA]</scope>
    <source>
        <strain evidence="6">DSM 10523 / SB164P1</strain>
    </source>
</reference>
<dbReference type="Gene3D" id="3.90.550.10">
    <property type="entry name" value="Spore Coat Polysaccharide Biosynthesis Protein SpsA, Chain A"/>
    <property type="match status" value="2"/>
</dbReference>
<comment type="similarity">
    <text evidence="1">Belongs to the glycosyltransferase 2 family.</text>
</comment>
<evidence type="ECO:0000313" key="5">
    <source>
        <dbReference type="EMBL" id="AGF78997.1"/>
    </source>
</evidence>
<evidence type="ECO:0000256" key="2">
    <source>
        <dbReference type="ARBA" id="ARBA00022676"/>
    </source>
</evidence>
<name>M1PBK2_DESSD</name>
<dbReference type="EMBL" id="CP003985">
    <property type="protein sequence ID" value="AGF78997.1"/>
    <property type="molecule type" value="Genomic_DNA"/>
</dbReference>
<dbReference type="AlphaFoldDB" id="M1PBK2"/>
<dbReference type="Proteomes" id="UP000011721">
    <property type="component" value="Chromosome"/>
</dbReference>
<dbReference type="InterPro" id="IPR029044">
    <property type="entry name" value="Nucleotide-diphossugar_trans"/>
</dbReference>